<dbReference type="EMBL" id="UZAJ01000344">
    <property type="protein sequence ID" value="VDO27337.1"/>
    <property type="molecule type" value="Genomic_DNA"/>
</dbReference>
<evidence type="ECO:0000313" key="3">
    <source>
        <dbReference type="WBParaSite" id="OFLC_0000085601-mRNA-1"/>
    </source>
</evidence>
<reference evidence="3" key="1">
    <citation type="submission" date="2016-06" db="UniProtKB">
        <authorList>
            <consortium name="WormBaseParasite"/>
        </authorList>
    </citation>
    <scope>IDENTIFICATION</scope>
</reference>
<keyword evidence="2" id="KW-1185">Reference proteome</keyword>
<evidence type="ECO:0000313" key="1">
    <source>
        <dbReference type="EMBL" id="VDO27337.1"/>
    </source>
</evidence>
<dbReference type="WBParaSite" id="OFLC_0000085601-mRNA-1">
    <property type="protein sequence ID" value="OFLC_0000085601-mRNA-1"/>
    <property type="gene ID" value="OFLC_0000085601"/>
</dbReference>
<organism evidence="3">
    <name type="scientific">Onchocerca flexuosa</name>
    <dbReference type="NCBI Taxonomy" id="387005"/>
    <lineage>
        <taxon>Eukaryota</taxon>
        <taxon>Metazoa</taxon>
        <taxon>Ecdysozoa</taxon>
        <taxon>Nematoda</taxon>
        <taxon>Chromadorea</taxon>
        <taxon>Rhabditida</taxon>
        <taxon>Spirurina</taxon>
        <taxon>Spiruromorpha</taxon>
        <taxon>Filarioidea</taxon>
        <taxon>Onchocercidae</taxon>
        <taxon>Onchocerca</taxon>
    </lineage>
</organism>
<proteinExistence type="predicted"/>
<gene>
    <name evidence="1" type="ORF">OFLC_LOCUS857</name>
</gene>
<evidence type="ECO:0000313" key="2">
    <source>
        <dbReference type="Proteomes" id="UP000267606"/>
    </source>
</evidence>
<dbReference type="AlphaFoldDB" id="A0A183H047"/>
<accession>A0A183H047</accession>
<dbReference type="Proteomes" id="UP000267606">
    <property type="component" value="Unassembled WGS sequence"/>
</dbReference>
<protein>
    <submittedName>
        <fullName evidence="3">Cytochrome P450</fullName>
    </submittedName>
</protein>
<reference evidence="1 2" key="2">
    <citation type="submission" date="2018-11" db="EMBL/GenBank/DDBJ databases">
        <authorList>
            <consortium name="Pathogen Informatics"/>
        </authorList>
    </citation>
    <scope>NUCLEOTIDE SEQUENCE [LARGE SCALE GENOMIC DNA]</scope>
</reference>
<name>A0A183H047_9BILA</name>
<sequence>MESVCRRALRAIMRIHPNAFPNFLSTITRSGDIVITRWEGPRWYACAGLDWIVPQNWAFDLGWSKSGSGFCSNTIIKTNPKSEKSDKMADNIAFPFFLIKVIFWIEN</sequence>